<gene>
    <name evidence="2" type="ORF">NKOR_04735</name>
</gene>
<feature type="compositionally biased region" description="Basic residues" evidence="1">
    <location>
        <begin position="32"/>
        <end position="80"/>
    </location>
</feature>
<dbReference type="EMBL" id="CP003842">
    <property type="protein sequence ID" value="AFS80833.1"/>
    <property type="molecule type" value="Genomic_DNA"/>
</dbReference>
<sequence>MHNTQISPKTNPTKSLKIRQTLDFRFMAEKKPAKKGTKAKATKAKTTKSKTPKAKATKAKTTKSKTPKAKATKAKTTKSKKKEEPVGDMGIVIVDDDIEIDQEKVNEERRAYLEEARSQEAFD</sequence>
<dbReference type="STRING" id="1229908.NKOR_04735"/>
<evidence type="ECO:0000313" key="3">
    <source>
        <dbReference type="Proteomes" id="UP000006101"/>
    </source>
</evidence>
<protein>
    <submittedName>
        <fullName evidence="2">Uncharacterized protein</fullName>
    </submittedName>
</protein>
<dbReference type="PATRIC" id="fig|1229908.8.peg.1031"/>
<accession>K0B410</accession>
<reference evidence="2 3" key="1">
    <citation type="journal article" date="2012" name="J. Bacteriol.">
        <title>Draft Genome Sequence of an Ammonia-Oxidizing Archaeon, "Candidatus Nitrosopumilus koreensis" AR1, from Marine Sediment.</title>
        <authorList>
            <person name="Park S.J."/>
            <person name="Kim J.G."/>
            <person name="Jung M.Y."/>
            <person name="Kim S.J."/>
            <person name="Cha I.T."/>
            <person name="Kwon K."/>
            <person name="Lee J.H."/>
            <person name="Rhee S.K."/>
        </authorList>
    </citation>
    <scope>NUCLEOTIDE SEQUENCE [LARGE SCALE GENOMIC DNA]</scope>
    <source>
        <strain evidence="2 3">AR1</strain>
    </source>
</reference>
<evidence type="ECO:0000313" key="2">
    <source>
        <dbReference type="EMBL" id="AFS80833.1"/>
    </source>
</evidence>
<organism evidence="2 3">
    <name type="scientific">Candidatus Nitrosopumilus koreensis AR1</name>
    <dbReference type="NCBI Taxonomy" id="1229908"/>
    <lineage>
        <taxon>Archaea</taxon>
        <taxon>Nitrososphaerota</taxon>
        <taxon>Nitrososphaeria</taxon>
        <taxon>Nitrosopumilales</taxon>
        <taxon>Nitrosopumilaceae</taxon>
        <taxon>Nitrosopumilus</taxon>
    </lineage>
</organism>
<dbReference type="AlphaFoldDB" id="K0B410"/>
<evidence type="ECO:0000256" key="1">
    <source>
        <dbReference type="SAM" id="MobiDB-lite"/>
    </source>
</evidence>
<feature type="region of interest" description="Disordered" evidence="1">
    <location>
        <begin position="1"/>
        <end position="20"/>
    </location>
</feature>
<dbReference type="KEGG" id="nkr:NKOR_04735"/>
<dbReference type="HOGENOM" id="CLU_163796_0_0_2"/>
<feature type="compositionally biased region" description="Polar residues" evidence="1">
    <location>
        <begin position="1"/>
        <end position="14"/>
    </location>
</feature>
<dbReference type="Proteomes" id="UP000006101">
    <property type="component" value="Chromosome"/>
</dbReference>
<proteinExistence type="predicted"/>
<feature type="region of interest" description="Disordered" evidence="1">
    <location>
        <begin position="27"/>
        <end position="85"/>
    </location>
</feature>
<name>K0B410_9ARCH</name>
<keyword evidence="3" id="KW-1185">Reference proteome</keyword>